<name>A0A5S4V350_9MICO</name>
<evidence type="ECO:0000313" key="2">
    <source>
        <dbReference type="EMBL" id="TYL52638.1"/>
    </source>
</evidence>
<evidence type="ECO:0000256" key="1">
    <source>
        <dbReference type="SAM" id="Phobius"/>
    </source>
</evidence>
<dbReference type="AlphaFoldDB" id="A0A5S4V350"/>
<accession>A0A5S4V350</accession>
<keyword evidence="1" id="KW-0472">Membrane</keyword>
<organism evidence="2 3">
    <name type="scientific">Agromyces mariniharenae</name>
    <dbReference type="NCBI Taxonomy" id="2604423"/>
    <lineage>
        <taxon>Bacteria</taxon>
        <taxon>Bacillati</taxon>
        <taxon>Actinomycetota</taxon>
        <taxon>Actinomycetes</taxon>
        <taxon>Micrococcales</taxon>
        <taxon>Microbacteriaceae</taxon>
        <taxon>Agromyces</taxon>
    </lineage>
</organism>
<evidence type="ECO:0000313" key="3">
    <source>
        <dbReference type="Proteomes" id="UP000325243"/>
    </source>
</evidence>
<keyword evidence="1" id="KW-0812">Transmembrane</keyword>
<dbReference type="InterPro" id="IPR025101">
    <property type="entry name" value="DUF4012"/>
</dbReference>
<keyword evidence="3" id="KW-1185">Reference proteome</keyword>
<feature type="transmembrane region" description="Helical" evidence="1">
    <location>
        <begin position="26"/>
        <end position="51"/>
    </location>
</feature>
<dbReference type="Proteomes" id="UP000325243">
    <property type="component" value="Unassembled WGS sequence"/>
</dbReference>
<protein>
    <submittedName>
        <fullName evidence="2">DUF4012 domain-containing protein</fullName>
    </submittedName>
</protein>
<proteinExistence type="predicted"/>
<keyword evidence="1" id="KW-1133">Transmembrane helix</keyword>
<dbReference type="Pfam" id="PF13196">
    <property type="entry name" value="DUF4012"/>
    <property type="match status" value="1"/>
</dbReference>
<dbReference type="RefSeq" id="WP_148732100.1">
    <property type="nucleotide sequence ID" value="NZ_VSSB01000001.1"/>
</dbReference>
<gene>
    <name evidence="2" type="ORF">FYC51_02465</name>
</gene>
<reference evidence="2 3" key="1">
    <citation type="submission" date="2019-08" db="EMBL/GenBank/DDBJ databases">
        <authorList>
            <person name="Hu J."/>
        </authorList>
    </citation>
    <scope>NUCLEOTIDE SEQUENCE [LARGE SCALE GENOMIC DNA]</scope>
    <source>
        <strain evidence="2 3">NEAU-184</strain>
    </source>
</reference>
<comment type="caution">
    <text evidence="2">The sequence shown here is derived from an EMBL/GenBank/DDBJ whole genome shotgun (WGS) entry which is preliminary data.</text>
</comment>
<sequence length="605" mass="64283">MTVSELFDAEERTSSRSGAPKRRRRWIVHVIVWPLLALVLIGGGIAAWSLYDDAISVRADLEDASSAVGEFQTAAAERRLADLPAIAERLETSAQSAVEPTAQPLWSMGELIPVVGENFRAVRIIAEGVDDISAEVVTPASTLAGSFALARDPATGGFDLAPLREATEISTTAQALITDLHDEVQSIDTSATIGQVGDAVDRFDDMLGTAEAAIPQLNGALAGVGALLGIDGPRTVVLAFLNNAEAAALGGGPAAQTLLRVDNGTINIAEQVSSVDFPIGIPVDVAVDDSAKQLYDSIFLDNLNAATSRPDFPTAAAIISANWQRTKGITPDVVASIDPIALSRLLQVTGPVTMPDGEQLTSENVVSKLLNEAYFRFPEGGAESDAYFAEAASAVFARIMSAEYDIWAMADAVIDAANRGSLMMWSADPATQELFDGTRLQGVLPQGNEGATVVGVYYRDRSSSKIDYYLRTDATITTNTCNPDAPTWTVETRLRFDIPADVELPLYVDSSFYDHYITEVFLYGPIGASTASVEVPEPGRETTTGPSVVDLNRPVEKFTVHLDNGQTALVRATFQGTPGDYGPTETRVTPMINATNVTMSDATCG</sequence>
<dbReference type="EMBL" id="VSSB01000001">
    <property type="protein sequence ID" value="TYL52638.1"/>
    <property type="molecule type" value="Genomic_DNA"/>
</dbReference>